<organism evidence="3 4">
    <name type="scientific">Candidatus Colimorpha enterica</name>
    <dbReference type="NCBI Taxonomy" id="3083063"/>
    <lineage>
        <taxon>Bacteria</taxon>
        <taxon>Pseudomonadati</taxon>
        <taxon>Bacteroidota</taxon>
        <taxon>Bacteroidia</taxon>
        <taxon>Bacteroidales</taxon>
        <taxon>Candidatus Colimorpha</taxon>
    </lineage>
</organism>
<sequence length="297" mass="33458">MRTKYLRLVCAVMLLLALLAFPVGADMGPKPSVTVNFDGLSDRVCYATLLSDREHVGPYSVWDGIEENGINDRNYPGELEYGIWKAFADYRGCDGYCFLQRAWRVDKTKSLTWGYMPPDNFRILLYFPESGEFAVSGTYERYAFHTYYTVDMRDYTAGSGTLPKAERSYSYTNETISLIARIVLTIGIELVIALLFRYRSRRQVKILLITNVITQVILNVFLNVVNYTSGSLAFILMYINAEIIVFVIEAVIYAGILPEPAEGEKPKRGKAVLYALTANAVSFALGFAIAWLIPGIF</sequence>
<keyword evidence="1" id="KW-0812">Transmembrane</keyword>
<feature type="chain" id="PRO_5041914479" description="7TM-DISM receptor extracellular domain-containing protein" evidence="2">
    <location>
        <begin position="26"/>
        <end position="297"/>
    </location>
</feature>
<keyword evidence="1" id="KW-1133">Transmembrane helix</keyword>
<dbReference type="AlphaFoldDB" id="A0AAE3K0T7"/>
<proteinExistence type="predicted"/>
<evidence type="ECO:0008006" key="5">
    <source>
        <dbReference type="Google" id="ProtNLM"/>
    </source>
</evidence>
<evidence type="ECO:0000256" key="1">
    <source>
        <dbReference type="SAM" id="Phobius"/>
    </source>
</evidence>
<feature type="transmembrane region" description="Helical" evidence="1">
    <location>
        <begin position="178"/>
        <end position="196"/>
    </location>
</feature>
<accession>A0AAE3K0T7</accession>
<gene>
    <name evidence="3" type="ORF">MR241_08750</name>
</gene>
<keyword evidence="2" id="KW-0732">Signal</keyword>
<reference evidence="3 4" key="1">
    <citation type="submission" date="2022-03" db="EMBL/GenBank/DDBJ databases">
        <title>Metagenome-assembled genomes from swine fecal metagenomes.</title>
        <authorList>
            <person name="Holman D.B."/>
            <person name="Kommadath A."/>
        </authorList>
    </citation>
    <scope>NUCLEOTIDE SEQUENCE [LARGE SCALE GENOMIC DNA]</scope>
    <source>
        <strain evidence="3">SUG147</strain>
    </source>
</reference>
<protein>
    <recommendedName>
        <fullName evidence="5">7TM-DISM receptor extracellular domain-containing protein</fullName>
    </recommendedName>
</protein>
<dbReference type="EMBL" id="JALEMU010000141">
    <property type="protein sequence ID" value="MCI5756362.1"/>
    <property type="molecule type" value="Genomic_DNA"/>
</dbReference>
<name>A0AAE3K0T7_9BACT</name>
<feature type="transmembrane region" description="Helical" evidence="1">
    <location>
        <begin position="272"/>
        <end position="293"/>
    </location>
</feature>
<evidence type="ECO:0000313" key="3">
    <source>
        <dbReference type="EMBL" id="MCI5756362.1"/>
    </source>
</evidence>
<comment type="caution">
    <text evidence="3">The sequence shown here is derived from an EMBL/GenBank/DDBJ whole genome shotgun (WGS) entry which is preliminary data.</text>
</comment>
<evidence type="ECO:0000256" key="2">
    <source>
        <dbReference type="SAM" id="SignalP"/>
    </source>
</evidence>
<evidence type="ECO:0000313" key="4">
    <source>
        <dbReference type="Proteomes" id="UP001139365"/>
    </source>
</evidence>
<feature type="transmembrane region" description="Helical" evidence="1">
    <location>
        <begin position="231"/>
        <end position="252"/>
    </location>
</feature>
<keyword evidence="1" id="KW-0472">Membrane</keyword>
<feature type="transmembrane region" description="Helical" evidence="1">
    <location>
        <begin position="208"/>
        <end position="225"/>
    </location>
</feature>
<dbReference type="Proteomes" id="UP001139365">
    <property type="component" value="Unassembled WGS sequence"/>
</dbReference>
<feature type="signal peptide" evidence="2">
    <location>
        <begin position="1"/>
        <end position="25"/>
    </location>
</feature>